<dbReference type="Gene3D" id="2.60.40.1120">
    <property type="entry name" value="Carboxypeptidase-like, regulatory domain"/>
    <property type="match status" value="1"/>
</dbReference>
<feature type="chain" id="PRO_5016071570" evidence="8">
    <location>
        <begin position="21"/>
        <end position="719"/>
    </location>
</feature>
<evidence type="ECO:0000259" key="9">
    <source>
        <dbReference type="Pfam" id="PF07715"/>
    </source>
</evidence>
<sequence length="719" mass="80404">MNPRQLLFITFLLLQTQAFAQTSLHGQVLDERGMPLPGANVQIKGSYDGATSEQDGSFQFETSATGSQVLVFKFLGFKTQELSISLDTNSLQIPLVKLIEEITEMNSVTITAGAMEASDEKKSVVLRPLDIVTTSGAMGDIVGALQTLPGTSTVGNDGRLFVRGGDASEVGIYIDGLRVGNAYGSTTANVPTRTRFNPNIFKGTFFSTGGYSAEYGQALSSALSLNTKDHSLRTQGDLSIMSVGGGYSQTLANDNQSISLTANYFDLKPYQKLVKQDFDWERAPYGWDVELSAQQKLKKGGLVKVLARTEAGGMQLWQAQPGEDGRGMFVNLHNKYSYAQSNWRNSYENGWSLFGGLSVSSNKDDLIIDSIPLERKNLLSHAKFTAIKDFSDRISMKVGTEYFIHNYSEKLQLEKQERSFEEGETYLFTEWDWYLSKKLVLRGGLRAGNSQLAKQTWVDPRISLAYQISEFGQVSLATGQYHQLPIENFRVIDPSIGNSKSKHLILNYQYQKDGITFRAETFYKSYEDLITFKGNTNNPSQLQNAGSGYARGLDVFLRDRNSIKNTDYWISYSFVDSKRIYNQYETKVQPDFAPKHNFSLVVKHFIPTLKSQLGTTYSFNDGYKYTDPNQSGEMNSKTKSYQSLSLSWSYLPKPNLIIHFAVQNVFGRENIFGYSYASKPNEQGVFESLPTGQPAPRFLFLGIFLTLSKDKTANNLNNL</sequence>
<evidence type="ECO:0000256" key="2">
    <source>
        <dbReference type="ARBA" id="ARBA00022448"/>
    </source>
</evidence>
<dbReference type="InterPro" id="IPR012910">
    <property type="entry name" value="Plug_dom"/>
</dbReference>
<evidence type="ECO:0000256" key="1">
    <source>
        <dbReference type="ARBA" id="ARBA00004571"/>
    </source>
</evidence>
<dbReference type="Proteomes" id="UP000248882">
    <property type="component" value="Unassembled WGS sequence"/>
</dbReference>
<keyword evidence="11" id="KW-1185">Reference proteome</keyword>
<feature type="domain" description="TonB-dependent receptor plug" evidence="9">
    <location>
        <begin position="139"/>
        <end position="217"/>
    </location>
</feature>
<evidence type="ECO:0000256" key="8">
    <source>
        <dbReference type="SAM" id="SignalP"/>
    </source>
</evidence>
<keyword evidence="10" id="KW-0675">Receptor</keyword>
<keyword evidence="4" id="KW-0812">Transmembrane</keyword>
<protein>
    <submittedName>
        <fullName evidence="10">TonB-dependent receptor-like protein</fullName>
    </submittedName>
</protein>
<keyword evidence="2" id="KW-0813">Transport</keyword>
<evidence type="ECO:0000256" key="4">
    <source>
        <dbReference type="ARBA" id="ARBA00022692"/>
    </source>
</evidence>
<dbReference type="InterPro" id="IPR039426">
    <property type="entry name" value="TonB-dep_rcpt-like"/>
</dbReference>
<keyword evidence="3" id="KW-1134">Transmembrane beta strand</keyword>
<keyword evidence="5 8" id="KW-0732">Signal</keyword>
<evidence type="ECO:0000313" key="11">
    <source>
        <dbReference type="Proteomes" id="UP000248882"/>
    </source>
</evidence>
<dbReference type="PANTHER" id="PTHR30069">
    <property type="entry name" value="TONB-DEPENDENT OUTER MEMBRANE RECEPTOR"/>
    <property type="match status" value="1"/>
</dbReference>
<dbReference type="GO" id="GO:0009279">
    <property type="term" value="C:cell outer membrane"/>
    <property type="evidence" value="ECO:0007669"/>
    <property type="project" value="UniProtKB-SubCell"/>
</dbReference>
<proteinExistence type="predicted"/>
<dbReference type="SUPFAM" id="SSF56935">
    <property type="entry name" value="Porins"/>
    <property type="match status" value="1"/>
</dbReference>
<dbReference type="Pfam" id="PF07715">
    <property type="entry name" value="Plug"/>
    <property type="match status" value="1"/>
</dbReference>
<organism evidence="10 11">
    <name type="scientific">Algoriphagus chordae</name>
    <dbReference type="NCBI Taxonomy" id="237019"/>
    <lineage>
        <taxon>Bacteria</taxon>
        <taxon>Pseudomonadati</taxon>
        <taxon>Bacteroidota</taxon>
        <taxon>Cytophagia</taxon>
        <taxon>Cytophagales</taxon>
        <taxon>Cyclobacteriaceae</taxon>
        <taxon>Algoriphagus</taxon>
    </lineage>
</organism>
<dbReference type="GO" id="GO:0044718">
    <property type="term" value="P:siderophore transmembrane transport"/>
    <property type="evidence" value="ECO:0007669"/>
    <property type="project" value="TreeGrafter"/>
</dbReference>
<comment type="caution">
    <text evidence="10">The sequence shown here is derived from an EMBL/GenBank/DDBJ whole genome shotgun (WGS) entry which is preliminary data.</text>
</comment>
<comment type="subcellular location">
    <subcellularLocation>
        <location evidence="1">Cell outer membrane</location>
        <topology evidence="1">Multi-pass membrane protein</topology>
    </subcellularLocation>
</comment>
<dbReference type="RefSeq" id="WP_111316341.1">
    <property type="nucleotide sequence ID" value="NZ_QKZT01000001.1"/>
</dbReference>
<evidence type="ECO:0000256" key="6">
    <source>
        <dbReference type="ARBA" id="ARBA00023136"/>
    </source>
</evidence>
<dbReference type="Gene3D" id="2.40.170.20">
    <property type="entry name" value="TonB-dependent receptor, beta-barrel domain"/>
    <property type="match status" value="1"/>
</dbReference>
<dbReference type="AlphaFoldDB" id="A0A2W7S4T1"/>
<dbReference type="EMBL" id="QKZT01000001">
    <property type="protein sequence ID" value="PZX58055.1"/>
    <property type="molecule type" value="Genomic_DNA"/>
</dbReference>
<evidence type="ECO:0000256" key="7">
    <source>
        <dbReference type="ARBA" id="ARBA00023237"/>
    </source>
</evidence>
<keyword evidence="6" id="KW-0472">Membrane</keyword>
<accession>A0A2W7S4T1</accession>
<dbReference type="GO" id="GO:0015344">
    <property type="term" value="F:siderophore uptake transmembrane transporter activity"/>
    <property type="evidence" value="ECO:0007669"/>
    <property type="project" value="TreeGrafter"/>
</dbReference>
<dbReference type="InterPro" id="IPR008969">
    <property type="entry name" value="CarboxyPept-like_regulatory"/>
</dbReference>
<evidence type="ECO:0000313" key="10">
    <source>
        <dbReference type="EMBL" id="PZX58055.1"/>
    </source>
</evidence>
<dbReference type="OrthoDB" id="1075473at2"/>
<dbReference type="Pfam" id="PF13715">
    <property type="entry name" value="CarbopepD_reg_2"/>
    <property type="match status" value="1"/>
</dbReference>
<evidence type="ECO:0000256" key="3">
    <source>
        <dbReference type="ARBA" id="ARBA00022452"/>
    </source>
</evidence>
<evidence type="ECO:0000256" key="5">
    <source>
        <dbReference type="ARBA" id="ARBA00022729"/>
    </source>
</evidence>
<dbReference type="InterPro" id="IPR036942">
    <property type="entry name" value="Beta-barrel_TonB_sf"/>
</dbReference>
<reference evidence="10 11" key="1">
    <citation type="submission" date="2018-06" db="EMBL/GenBank/DDBJ databases">
        <title>Genomic Encyclopedia of Archaeal and Bacterial Type Strains, Phase II (KMG-II): from individual species to whole genera.</title>
        <authorList>
            <person name="Goeker M."/>
        </authorList>
    </citation>
    <scope>NUCLEOTIDE SEQUENCE [LARGE SCALE GENOMIC DNA]</scope>
    <source>
        <strain evidence="10 11">DSM 19830</strain>
    </source>
</reference>
<dbReference type="SUPFAM" id="SSF49464">
    <property type="entry name" value="Carboxypeptidase regulatory domain-like"/>
    <property type="match status" value="1"/>
</dbReference>
<dbReference type="PANTHER" id="PTHR30069:SF29">
    <property type="entry name" value="HEMOGLOBIN AND HEMOGLOBIN-HAPTOGLOBIN-BINDING PROTEIN 1-RELATED"/>
    <property type="match status" value="1"/>
</dbReference>
<gene>
    <name evidence="10" type="ORF">LV85_00241</name>
</gene>
<keyword evidence="7" id="KW-0998">Cell outer membrane</keyword>
<feature type="signal peptide" evidence="8">
    <location>
        <begin position="1"/>
        <end position="20"/>
    </location>
</feature>
<name>A0A2W7S4T1_9BACT</name>